<evidence type="ECO:0000256" key="8">
    <source>
        <dbReference type="ARBA" id="ARBA00023316"/>
    </source>
</evidence>
<evidence type="ECO:0000313" key="14">
    <source>
        <dbReference type="EMBL" id="OAX82459.1"/>
    </source>
</evidence>
<evidence type="ECO:0000313" key="15">
    <source>
        <dbReference type="Proteomes" id="UP000091918"/>
    </source>
</evidence>
<feature type="signal peptide" evidence="12">
    <location>
        <begin position="1"/>
        <end position="24"/>
    </location>
</feature>
<keyword evidence="6 11" id="KW-0378">Hydrolase</keyword>
<dbReference type="GO" id="GO:0005576">
    <property type="term" value="C:extracellular region"/>
    <property type="evidence" value="ECO:0007669"/>
    <property type="project" value="UniProtKB-SubCell"/>
</dbReference>
<name>A0A1B7P0B7_9EURO</name>
<accession>A0A1B7P0B7</accession>
<evidence type="ECO:0000256" key="10">
    <source>
        <dbReference type="ARBA" id="ARBA00038929"/>
    </source>
</evidence>
<dbReference type="EMBL" id="LGUA01000303">
    <property type="protein sequence ID" value="OAX82459.1"/>
    <property type="molecule type" value="Genomic_DNA"/>
</dbReference>
<evidence type="ECO:0000256" key="9">
    <source>
        <dbReference type="ARBA" id="ARBA00036824"/>
    </source>
</evidence>
<gene>
    <name evidence="14" type="ORF">ACJ72_03191</name>
</gene>
<dbReference type="OrthoDB" id="62120at2759"/>
<dbReference type="InterPro" id="IPR017853">
    <property type="entry name" value="GH"/>
</dbReference>
<dbReference type="Pfam" id="PF00150">
    <property type="entry name" value="Cellulase"/>
    <property type="match status" value="1"/>
</dbReference>
<dbReference type="EC" id="3.2.1.58" evidence="10"/>
<dbReference type="AlphaFoldDB" id="A0A1B7P0B7"/>
<dbReference type="GO" id="GO:0009986">
    <property type="term" value="C:cell surface"/>
    <property type="evidence" value="ECO:0007669"/>
    <property type="project" value="TreeGrafter"/>
</dbReference>
<reference evidence="14 15" key="1">
    <citation type="submission" date="2015-07" db="EMBL/GenBank/DDBJ databases">
        <title>Emmonsia species relationships and genome sequence.</title>
        <authorList>
            <person name="Cuomo C.A."/>
            <person name="Schwartz I.S."/>
            <person name="Kenyon C."/>
            <person name="de Hoog G.S."/>
            <person name="Govender N.P."/>
            <person name="Botha A."/>
            <person name="Moreno L."/>
            <person name="de Vries M."/>
            <person name="Munoz J.F."/>
            <person name="Stielow J.B."/>
        </authorList>
    </citation>
    <scope>NUCLEOTIDE SEQUENCE [LARGE SCALE GENOMIC DNA]</scope>
    <source>
        <strain evidence="14 15">CBS 136260</strain>
    </source>
</reference>
<dbReference type="SUPFAM" id="SSF51445">
    <property type="entry name" value="(Trans)glycosidases"/>
    <property type="match status" value="1"/>
</dbReference>
<comment type="catalytic activity">
    <reaction evidence="9">
        <text>Successive hydrolysis of beta-D-glucose units from the non-reducing ends of (1-&gt;3)-beta-D-glucans, releasing alpha-glucose.</text>
        <dbReference type="EC" id="3.2.1.58"/>
    </reaction>
</comment>
<evidence type="ECO:0000256" key="3">
    <source>
        <dbReference type="ARBA" id="ARBA00011245"/>
    </source>
</evidence>
<evidence type="ECO:0000256" key="6">
    <source>
        <dbReference type="ARBA" id="ARBA00022801"/>
    </source>
</evidence>
<dbReference type="GO" id="GO:0004338">
    <property type="term" value="F:glucan exo-1,3-beta-glucosidase activity"/>
    <property type="evidence" value="ECO:0007669"/>
    <property type="project" value="UniProtKB-EC"/>
</dbReference>
<keyword evidence="7 11" id="KW-0326">Glycosidase</keyword>
<dbReference type="FunFam" id="3.20.20.80:FF:000033">
    <property type="entry name" value="Glucan 1,3-beta-glucosidase A"/>
    <property type="match status" value="1"/>
</dbReference>
<evidence type="ECO:0000256" key="12">
    <source>
        <dbReference type="SAM" id="SignalP"/>
    </source>
</evidence>
<evidence type="ECO:0000256" key="5">
    <source>
        <dbReference type="ARBA" id="ARBA00022729"/>
    </source>
</evidence>
<dbReference type="InterPro" id="IPR050386">
    <property type="entry name" value="Glycosyl_hydrolase_5"/>
</dbReference>
<comment type="subunit">
    <text evidence="3">Monomer.</text>
</comment>
<evidence type="ECO:0000256" key="4">
    <source>
        <dbReference type="ARBA" id="ARBA00022525"/>
    </source>
</evidence>
<keyword evidence="8" id="KW-0961">Cell wall biogenesis/degradation</keyword>
<keyword evidence="4" id="KW-0964">Secreted</keyword>
<feature type="domain" description="Glycoside hydrolase family 5" evidence="13">
    <location>
        <begin position="82"/>
        <end position="313"/>
    </location>
</feature>
<dbReference type="GO" id="GO:0071555">
    <property type="term" value="P:cell wall organization"/>
    <property type="evidence" value="ECO:0007669"/>
    <property type="project" value="UniProtKB-KW"/>
</dbReference>
<protein>
    <recommendedName>
        <fullName evidence="10">glucan 1,3-beta-glucosidase</fullName>
        <ecNumber evidence="10">3.2.1.58</ecNumber>
    </recommendedName>
</protein>
<dbReference type="Gene3D" id="3.20.20.80">
    <property type="entry name" value="Glycosidases"/>
    <property type="match status" value="1"/>
</dbReference>
<evidence type="ECO:0000256" key="7">
    <source>
        <dbReference type="ARBA" id="ARBA00023295"/>
    </source>
</evidence>
<comment type="caution">
    <text evidence="14">The sequence shown here is derived from an EMBL/GenBank/DDBJ whole genome shotgun (WGS) entry which is preliminary data.</text>
</comment>
<sequence length="415" mass="46060">MVTLKLLKLAVACFYLTWVFPTSAAPHVTPRQAKPAIYGVNLGGWLVLEPWITPSVFEEAGDGAVDEYTLSQILAGNAKSRLSSHWDSWITADDFAQIAAVGLTHVRIPIGYWAIAPLKGEPYIQGQISYLDKAIKWAKESNLKVVIDLHGAPGSQNGFDNSGRRGPINWQKGETVPQTLDAIRALAKRYVHQTDVVDSIELLNEPFVPGGVQLSPLKQFYHDGYKIVRQHANDKVGVVISDGFQDPASWNGFMTPSKNFHNVYLDAHHYQVFDNALVNFNTDEHVGLACSFGRDKLARTDKWTFVGEWSGAMTDCAKYLNGRGMGSRFDKSYPNGTPSGACGVRYFGSAGLLPANQKMEIRRYIEAQLDAFGLGVGWFFWTWKTEGSPEWDMQELLSEGVFPQPLTDRKHGGCK</sequence>
<evidence type="ECO:0000259" key="13">
    <source>
        <dbReference type="Pfam" id="PF00150"/>
    </source>
</evidence>
<evidence type="ECO:0000256" key="11">
    <source>
        <dbReference type="RuleBase" id="RU361153"/>
    </source>
</evidence>
<comment type="subcellular location">
    <subcellularLocation>
        <location evidence="1">Secreted</location>
    </subcellularLocation>
</comment>
<evidence type="ECO:0000256" key="1">
    <source>
        <dbReference type="ARBA" id="ARBA00004613"/>
    </source>
</evidence>
<dbReference type="STRING" id="1658172.A0A1B7P0B7"/>
<organism evidence="14 15">
    <name type="scientific">Emergomyces africanus</name>
    <dbReference type="NCBI Taxonomy" id="1955775"/>
    <lineage>
        <taxon>Eukaryota</taxon>
        <taxon>Fungi</taxon>
        <taxon>Dikarya</taxon>
        <taxon>Ascomycota</taxon>
        <taxon>Pezizomycotina</taxon>
        <taxon>Eurotiomycetes</taxon>
        <taxon>Eurotiomycetidae</taxon>
        <taxon>Onygenales</taxon>
        <taxon>Ajellomycetaceae</taxon>
        <taxon>Emergomyces</taxon>
    </lineage>
</organism>
<evidence type="ECO:0000256" key="2">
    <source>
        <dbReference type="ARBA" id="ARBA00005641"/>
    </source>
</evidence>
<dbReference type="PANTHER" id="PTHR31297:SF1">
    <property type="entry name" value="GLUCAN 1,3-BETA-GLUCOSIDASE I_II-RELATED"/>
    <property type="match status" value="1"/>
</dbReference>
<comment type="similarity">
    <text evidence="2 11">Belongs to the glycosyl hydrolase 5 (cellulase A) family.</text>
</comment>
<feature type="chain" id="PRO_5008598327" description="glucan 1,3-beta-glucosidase" evidence="12">
    <location>
        <begin position="25"/>
        <end position="415"/>
    </location>
</feature>
<dbReference type="InterPro" id="IPR001547">
    <property type="entry name" value="Glyco_hydro_5"/>
</dbReference>
<dbReference type="Proteomes" id="UP000091918">
    <property type="component" value="Unassembled WGS sequence"/>
</dbReference>
<proteinExistence type="inferred from homology"/>
<dbReference type="GO" id="GO:0009251">
    <property type="term" value="P:glucan catabolic process"/>
    <property type="evidence" value="ECO:0007669"/>
    <property type="project" value="TreeGrafter"/>
</dbReference>
<keyword evidence="15" id="KW-1185">Reference proteome</keyword>
<dbReference type="PANTHER" id="PTHR31297">
    <property type="entry name" value="GLUCAN ENDO-1,6-BETA-GLUCOSIDASE B"/>
    <property type="match status" value="1"/>
</dbReference>
<keyword evidence="5 12" id="KW-0732">Signal</keyword>